<accession>A0ABW0YHQ9</accession>
<feature type="region of interest" description="Disordered" evidence="1">
    <location>
        <begin position="1"/>
        <end position="61"/>
    </location>
</feature>
<name>A0ABW0YHQ9_9BACI</name>
<keyword evidence="3" id="KW-1185">Reference proteome</keyword>
<evidence type="ECO:0000313" key="3">
    <source>
        <dbReference type="Proteomes" id="UP001596142"/>
    </source>
</evidence>
<comment type="caution">
    <text evidence="2">The sequence shown here is derived from an EMBL/GenBank/DDBJ whole genome shotgun (WGS) entry which is preliminary data.</text>
</comment>
<dbReference type="RefSeq" id="WP_054637021.1">
    <property type="nucleotide sequence ID" value="NZ_JBHSOZ010000003.1"/>
</dbReference>
<proteinExistence type="predicted"/>
<protein>
    <submittedName>
        <fullName evidence="2">YppG family protein</fullName>
    </submittedName>
</protein>
<evidence type="ECO:0000313" key="2">
    <source>
        <dbReference type="EMBL" id="MFC5711864.1"/>
    </source>
</evidence>
<sequence>MNRKLPYAEPPFPVQPHHPYSSPHTPRGQYHPYAMQQPYPFPGGAPLHGGPRRNSPLSAVMNGFVNDQGNLDLQKTMTTMNTVMQTVHQVQPLVRQMSELFIKRS</sequence>
<evidence type="ECO:0000256" key="1">
    <source>
        <dbReference type="SAM" id="MobiDB-lite"/>
    </source>
</evidence>
<gene>
    <name evidence="2" type="ORF">ACFPU1_03640</name>
</gene>
<organism evidence="2 3">
    <name type="scientific">Thalassorhabdus alkalitolerans</name>
    <dbReference type="NCBI Taxonomy" id="2282697"/>
    <lineage>
        <taxon>Bacteria</taxon>
        <taxon>Bacillati</taxon>
        <taxon>Bacillota</taxon>
        <taxon>Bacilli</taxon>
        <taxon>Bacillales</taxon>
        <taxon>Bacillaceae</taxon>
        <taxon>Thalassorhabdus</taxon>
    </lineage>
</organism>
<dbReference type="InterPro" id="IPR025555">
    <property type="entry name" value="YppG"/>
</dbReference>
<reference evidence="3" key="1">
    <citation type="journal article" date="2019" name="Int. J. Syst. Evol. Microbiol.">
        <title>The Global Catalogue of Microorganisms (GCM) 10K type strain sequencing project: providing services to taxonomists for standard genome sequencing and annotation.</title>
        <authorList>
            <consortium name="The Broad Institute Genomics Platform"/>
            <consortium name="The Broad Institute Genome Sequencing Center for Infectious Disease"/>
            <person name="Wu L."/>
            <person name="Ma J."/>
        </authorList>
    </citation>
    <scope>NUCLEOTIDE SEQUENCE [LARGE SCALE GENOMIC DNA]</scope>
    <source>
        <strain evidence="3">CECT 7184</strain>
    </source>
</reference>
<dbReference type="Proteomes" id="UP001596142">
    <property type="component" value="Unassembled WGS sequence"/>
</dbReference>
<dbReference type="EMBL" id="JBHSOZ010000003">
    <property type="protein sequence ID" value="MFC5711864.1"/>
    <property type="molecule type" value="Genomic_DNA"/>
</dbReference>
<dbReference type="Pfam" id="PF14179">
    <property type="entry name" value="YppG"/>
    <property type="match status" value="1"/>
</dbReference>